<keyword evidence="1" id="KW-1133">Transmembrane helix</keyword>
<keyword evidence="1" id="KW-0472">Membrane</keyword>
<feature type="transmembrane region" description="Helical" evidence="1">
    <location>
        <begin position="30"/>
        <end position="55"/>
    </location>
</feature>
<comment type="caution">
    <text evidence="2">The sequence shown here is derived from an EMBL/GenBank/DDBJ whole genome shotgun (WGS) entry which is preliminary data.</text>
</comment>
<accession>A0AAD7EA15</accession>
<keyword evidence="3" id="KW-1185">Reference proteome</keyword>
<evidence type="ECO:0000313" key="2">
    <source>
        <dbReference type="EMBL" id="KAJ7303792.1"/>
    </source>
</evidence>
<proteinExistence type="predicted"/>
<name>A0AAD7EA15_9AGAR</name>
<reference evidence="2" key="1">
    <citation type="submission" date="2023-03" db="EMBL/GenBank/DDBJ databases">
        <title>Massive genome expansion in bonnet fungi (Mycena s.s.) driven by repeated elements and novel gene families across ecological guilds.</title>
        <authorList>
            <consortium name="Lawrence Berkeley National Laboratory"/>
            <person name="Harder C.B."/>
            <person name="Miyauchi S."/>
            <person name="Viragh M."/>
            <person name="Kuo A."/>
            <person name="Thoen E."/>
            <person name="Andreopoulos B."/>
            <person name="Lu D."/>
            <person name="Skrede I."/>
            <person name="Drula E."/>
            <person name="Henrissat B."/>
            <person name="Morin E."/>
            <person name="Kohler A."/>
            <person name="Barry K."/>
            <person name="LaButti K."/>
            <person name="Morin E."/>
            <person name="Salamov A."/>
            <person name="Lipzen A."/>
            <person name="Mereny Z."/>
            <person name="Hegedus B."/>
            <person name="Baldrian P."/>
            <person name="Stursova M."/>
            <person name="Weitz H."/>
            <person name="Taylor A."/>
            <person name="Grigoriev I.V."/>
            <person name="Nagy L.G."/>
            <person name="Martin F."/>
            <person name="Kauserud H."/>
        </authorList>
    </citation>
    <scope>NUCLEOTIDE SEQUENCE</scope>
    <source>
        <strain evidence="2">CBHHK002</strain>
    </source>
</reference>
<dbReference type="EMBL" id="JARIHO010000102">
    <property type="protein sequence ID" value="KAJ7303792.1"/>
    <property type="molecule type" value="Genomic_DNA"/>
</dbReference>
<gene>
    <name evidence="2" type="ORF">DFH08DRAFT_825574</name>
</gene>
<dbReference type="AlphaFoldDB" id="A0AAD7EA15"/>
<evidence type="ECO:0000313" key="3">
    <source>
        <dbReference type="Proteomes" id="UP001218218"/>
    </source>
</evidence>
<protein>
    <submittedName>
        <fullName evidence="2">Uncharacterized protein</fullName>
    </submittedName>
</protein>
<evidence type="ECO:0000256" key="1">
    <source>
        <dbReference type="SAM" id="Phobius"/>
    </source>
</evidence>
<sequence length="231" mass="25116">MLLGEDAADVPRSFKIISLPRNPRLQTGRWGSGIAVLIHILVLDLGTMLLIGAYIPPVSPIWPGWTNVELMYTATMGNGCALKSAEKHLAVLTDINGPTASEQVPGMALEWLRVYEDDTLNTCGQEILRECDTNGPCMLNGTSLEAASPGCLLPLVKEFHVETPAANPENDWADHVRICLTLDVSAIQKNNPEPTIQGSARLDLSDATEMDRLYQATLESRENPGQALQTL</sequence>
<dbReference type="Proteomes" id="UP001218218">
    <property type="component" value="Unassembled WGS sequence"/>
</dbReference>
<organism evidence="2 3">
    <name type="scientific">Mycena albidolilacea</name>
    <dbReference type="NCBI Taxonomy" id="1033008"/>
    <lineage>
        <taxon>Eukaryota</taxon>
        <taxon>Fungi</taxon>
        <taxon>Dikarya</taxon>
        <taxon>Basidiomycota</taxon>
        <taxon>Agaricomycotina</taxon>
        <taxon>Agaricomycetes</taxon>
        <taxon>Agaricomycetidae</taxon>
        <taxon>Agaricales</taxon>
        <taxon>Marasmiineae</taxon>
        <taxon>Mycenaceae</taxon>
        <taxon>Mycena</taxon>
    </lineage>
</organism>
<keyword evidence="1" id="KW-0812">Transmembrane</keyword>